<dbReference type="Gene3D" id="1.10.3730.20">
    <property type="match status" value="1"/>
</dbReference>
<dbReference type="OrthoDB" id="21828at2"/>
<comment type="caution">
    <text evidence="9">The sequence shown here is derived from an EMBL/GenBank/DDBJ whole genome shotgun (WGS) entry which is preliminary data.</text>
</comment>
<dbReference type="AlphaFoldDB" id="A0A4R4NC96"/>
<organism evidence="9 10">
    <name type="scientific">Actinomadura bangladeshensis</name>
    <dbReference type="NCBI Taxonomy" id="453573"/>
    <lineage>
        <taxon>Bacteria</taxon>
        <taxon>Bacillati</taxon>
        <taxon>Actinomycetota</taxon>
        <taxon>Actinomycetes</taxon>
        <taxon>Streptosporangiales</taxon>
        <taxon>Thermomonosporaceae</taxon>
        <taxon>Actinomadura</taxon>
    </lineage>
</organism>
<name>A0A4R4NC96_9ACTN</name>
<keyword evidence="6 8" id="KW-0472">Membrane</keyword>
<keyword evidence="2" id="KW-0813">Transport</keyword>
<feature type="transmembrane region" description="Helical" evidence="8">
    <location>
        <begin position="57"/>
        <end position="78"/>
    </location>
</feature>
<dbReference type="FunFam" id="1.10.3730.20:FF:000001">
    <property type="entry name" value="Quaternary ammonium compound resistance transporter SugE"/>
    <property type="match status" value="1"/>
</dbReference>
<evidence type="ECO:0000256" key="7">
    <source>
        <dbReference type="RuleBase" id="RU003942"/>
    </source>
</evidence>
<dbReference type="InterPro" id="IPR000390">
    <property type="entry name" value="Small_drug/metabolite_transptr"/>
</dbReference>
<dbReference type="InterPro" id="IPR045324">
    <property type="entry name" value="Small_multidrug_res"/>
</dbReference>
<dbReference type="EMBL" id="SMJW01000286">
    <property type="protein sequence ID" value="TDC05884.1"/>
    <property type="molecule type" value="Genomic_DNA"/>
</dbReference>
<evidence type="ECO:0000256" key="8">
    <source>
        <dbReference type="SAM" id="Phobius"/>
    </source>
</evidence>
<evidence type="ECO:0000256" key="1">
    <source>
        <dbReference type="ARBA" id="ARBA00004651"/>
    </source>
</evidence>
<keyword evidence="10" id="KW-1185">Reference proteome</keyword>
<dbReference type="RefSeq" id="WP_131944394.1">
    <property type="nucleotide sequence ID" value="NZ_BAAAMX010000002.1"/>
</dbReference>
<comment type="similarity">
    <text evidence="7">Belongs to the drug/metabolite transporter (DMT) superfamily. Small multidrug resistance (SMR) (TC 2.A.7.1) family.</text>
</comment>
<evidence type="ECO:0000256" key="4">
    <source>
        <dbReference type="ARBA" id="ARBA00022692"/>
    </source>
</evidence>
<dbReference type="SUPFAM" id="SSF103481">
    <property type="entry name" value="Multidrug resistance efflux transporter EmrE"/>
    <property type="match status" value="1"/>
</dbReference>
<keyword evidence="4 7" id="KW-0812">Transmembrane</keyword>
<feature type="transmembrane region" description="Helical" evidence="8">
    <location>
        <begin position="84"/>
        <end position="103"/>
    </location>
</feature>
<evidence type="ECO:0000313" key="10">
    <source>
        <dbReference type="Proteomes" id="UP000295431"/>
    </source>
</evidence>
<dbReference type="GO" id="GO:0005886">
    <property type="term" value="C:plasma membrane"/>
    <property type="evidence" value="ECO:0007669"/>
    <property type="project" value="UniProtKB-SubCell"/>
</dbReference>
<gene>
    <name evidence="9" type="ORF">E1284_34715</name>
</gene>
<evidence type="ECO:0000256" key="2">
    <source>
        <dbReference type="ARBA" id="ARBA00022448"/>
    </source>
</evidence>
<evidence type="ECO:0000256" key="6">
    <source>
        <dbReference type="ARBA" id="ARBA00023136"/>
    </source>
</evidence>
<dbReference type="PANTHER" id="PTHR30561">
    <property type="entry name" value="SMR FAMILY PROTON-DEPENDENT DRUG EFFLUX TRANSPORTER SUGE"/>
    <property type="match status" value="1"/>
</dbReference>
<evidence type="ECO:0000256" key="3">
    <source>
        <dbReference type="ARBA" id="ARBA00022475"/>
    </source>
</evidence>
<keyword evidence="5 8" id="KW-1133">Transmembrane helix</keyword>
<proteinExistence type="inferred from homology"/>
<dbReference type="Proteomes" id="UP000295431">
    <property type="component" value="Unassembled WGS sequence"/>
</dbReference>
<accession>A0A4R4NC96</accession>
<keyword evidence="3" id="KW-1003">Cell membrane</keyword>
<comment type="subcellular location">
    <subcellularLocation>
        <location evidence="1 7">Cell membrane</location>
        <topology evidence="1 7">Multi-pass membrane protein</topology>
    </subcellularLocation>
</comment>
<dbReference type="PANTHER" id="PTHR30561:SF0">
    <property type="entry name" value="GUANIDINIUM EXPORTER"/>
    <property type="match status" value="1"/>
</dbReference>
<evidence type="ECO:0000256" key="5">
    <source>
        <dbReference type="ARBA" id="ARBA00022989"/>
    </source>
</evidence>
<dbReference type="InterPro" id="IPR037185">
    <property type="entry name" value="EmrE-like"/>
</dbReference>
<dbReference type="Pfam" id="PF00893">
    <property type="entry name" value="Multi_Drug_Res"/>
    <property type="match status" value="1"/>
</dbReference>
<evidence type="ECO:0000313" key="9">
    <source>
        <dbReference type="EMBL" id="TDC05884.1"/>
    </source>
</evidence>
<dbReference type="GO" id="GO:0022857">
    <property type="term" value="F:transmembrane transporter activity"/>
    <property type="evidence" value="ECO:0007669"/>
    <property type="project" value="InterPro"/>
</dbReference>
<feature type="transmembrane region" description="Helical" evidence="8">
    <location>
        <begin position="33"/>
        <end position="50"/>
    </location>
</feature>
<protein>
    <submittedName>
        <fullName evidence="9">Multidrug efflux SMR transporter</fullName>
    </submittedName>
</protein>
<sequence length="106" mass="11008">MAWVFLLIASLMELVWATALKESDGLSKPWPTAIGLTVALLSVVVLSLSLRTLPVGTAYAVFTGLGALGVAVVGMTVFDESTSLARVGFLALIIIGVVGLQFAENS</sequence>
<reference evidence="9 10" key="1">
    <citation type="submission" date="2019-03" db="EMBL/GenBank/DDBJ databases">
        <title>Draft genome sequences of novel Actinobacteria.</title>
        <authorList>
            <person name="Sahin N."/>
            <person name="Ay H."/>
            <person name="Saygin H."/>
        </authorList>
    </citation>
    <scope>NUCLEOTIDE SEQUENCE [LARGE SCALE GENOMIC DNA]</scope>
    <source>
        <strain evidence="9 10">DSM 45347</strain>
    </source>
</reference>